<sequence>MIEKDVLRYLYLVDRKLTLITSGINWKPQYDEEFAGIDKELNQLRVLIDKEHEKSSGC</sequence>
<gene>
    <name evidence="1" type="ORF">GN277_18315</name>
</gene>
<evidence type="ECO:0000313" key="2">
    <source>
        <dbReference type="Proteomes" id="UP000460412"/>
    </source>
</evidence>
<dbReference type="EMBL" id="WUQX01000001">
    <property type="protein sequence ID" value="MXP77260.1"/>
    <property type="molecule type" value="Genomic_DNA"/>
</dbReference>
<evidence type="ECO:0000313" key="1">
    <source>
        <dbReference type="EMBL" id="MXP77260.1"/>
    </source>
</evidence>
<protein>
    <submittedName>
        <fullName evidence="1">Uncharacterized protein</fullName>
    </submittedName>
</protein>
<comment type="caution">
    <text evidence="1">The sequence shown here is derived from an EMBL/GenBank/DDBJ whole genome shotgun (WGS) entry which is preliminary data.</text>
</comment>
<dbReference type="Proteomes" id="UP000460412">
    <property type="component" value="Unassembled WGS sequence"/>
</dbReference>
<dbReference type="AlphaFoldDB" id="A0A7X3SKC8"/>
<dbReference type="RefSeq" id="WP_159752441.1">
    <property type="nucleotide sequence ID" value="NZ_WUQX01000001.1"/>
</dbReference>
<keyword evidence="2" id="KW-1185">Reference proteome</keyword>
<reference evidence="1 2" key="1">
    <citation type="submission" date="2019-12" db="EMBL/GenBank/DDBJ databases">
        <title>Sporaefaciens musculi gen. nov., sp. nov., a novel bacterium isolated from the caecum of an obese mouse.</title>
        <authorList>
            <person name="Rasmussen T.S."/>
            <person name="Streidl T."/>
            <person name="Hitch T.C.A."/>
            <person name="Wortmann E."/>
            <person name="Deptula P."/>
            <person name="Hansen M."/>
            <person name="Nielsen D.S."/>
            <person name="Clavel T."/>
            <person name="Vogensen F.K."/>
        </authorList>
    </citation>
    <scope>NUCLEOTIDE SEQUENCE [LARGE SCALE GENOMIC DNA]</scope>
    <source>
        <strain evidence="1 2">WCA-9-b2</strain>
    </source>
</reference>
<organism evidence="1 2">
    <name type="scientific">Sporofaciens musculi</name>
    <dbReference type="NCBI Taxonomy" id="2681861"/>
    <lineage>
        <taxon>Bacteria</taxon>
        <taxon>Bacillati</taxon>
        <taxon>Bacillota</taxon>
        <taxon>Clostridia</taxon>
        <taxon>Lachnospirales</taxon>
        <taxon>Lachnospiraceae</taxon>
        <taxon>Sporofaciens</taxon>
    </lineage>
</organism>
<proteinExistence type="predicted"/>
<accession>A0A7X3SKC8</accession>
<name>A0A7X3SKC8_9FIRM</name>